<evidence type="ECO:0000313" key="1">
    <source>
        <dbReference type="EMBL" id="HAC6693409.1"/>
    </source>
</evidence>
<accession>A0A702FEH0</accession>
<dbReference type="AlphaFoldDB" id="A0A702FEH0"/>
<sequence length="90" mass="10569">MFLTRDNLQLYKFVPDEVVTFLPPGCCMNDFVYMLMHKRKQAAHSFRKHGLTTTTRSELRAVRSQKISTDEYGVRFREPISSRDVSLQKL</sequence>
<comment type="caution">
    <text evidence="1">The sequence shown here is derived from an EMBL/GenBank/DDBJ whole genome shotgun (WGS) entry which is preliminary data.</text>
</comment>
<name>A0A702FEH0_SALBN</name>
<organism evidence="1">
    <name type="scientific">Salmonella bongori serovar 44:r:-</name>
    <dbReference type="NCBI Taxonomy" id="1967585"/>
    <lineage>
        <taxon>Bacteria</taxon>
        <taxon>Pseudomonadati</taxon>
        <taxon>Pseudomonadota</taxon>
        <taxon>Gammaproteobacteria</taxon>
        <taxon>Enterobacterales</taxon>
        <taxon>Enterobacteriaceae</taxon>
        <taxon>Salmonella</taxon>
    </lineage>
</organism>
<reference evidence="1" key="2">
    <citation type="submission" date="2018-09" db="EMBL/GenBank/DDBJ databases">
        <authorList>
            <consortium name="NCBI Pathogen Detection Project"/>
        </authorList>
    </citation>
    <scope>NUCLEOTIDE SEQUENCE</scope>
    <source>
        <strain evidence="1">2702-77</strain>
    </source>
</reference>
<proteinExistence type="predicted"/>
<reference evidence="1" key="1">
    <citation type="journal article" date="2018" name="Genome Biol.">
        <title>SKESA: strategic k-mer extension for scrupulous assemblies.</title>
        <authorList>
            <person name="Souvorov A."/>
            <person name="Agarwala R."/>
            <person name="Lipman D.J."/>
        </authorList>
    </citation>
    <scope>NUCLEOTIDE SEQUENCE</scope>
    <source>
        <strain evidence="1">2702-77</strain>
    </source>
</reference>
<protein>
    <submittedName>
        <fullName evidence="1">Uncharacterized protein</fullName>
    </submittedName>
</protein>
<dbReference type="EMBL" id="DAAMHO010000003">
    <property type="protein sequence ID" value="HAC6693409.1"/>
    <property type="molecule type" value="Genomic_DNA"/>
</dbReference>
<gene>
    <name evidence="1" type="ORF">G0D16_03655</name>
</gene>